<dbReference type="GO" id="GO:0005525">
    <property type="term" value="F:GTP binding"/>
    <property type="evidence" value="ECO:0007669"/>
    <property type="project" value="UniProtKB-KW"/>
</dbReference>
<evidence type="ECO:0000259" key="8">
    <source>
        <dbReference type="Pfam" id="PF12631"/>
    </source>
</evidence>
<keyword evidence="11" id="KW-1185">Reference proteome</keyword>
<evidence type="ECO:0000313" key="9">
    <source>
        <dbReference type="EMBL" id="EKX43676.1"/>
    </source>
</evidence>
<dbReference type="InterPro" id="IPR031168">
    <property type="entry name" value="G_TrmE"/>
</dbReference>
<dbReference type="EMBL" id="JH993009">
    <property type="protein sequence ID" value="EKX43676.1"/>
    <property type="molecule type" value="Genomic_DNA"/>
</dbReference>
<proteinExistence type="inferred from homology"/>
<dbReference type="PANTHER" id="PTHR42714">
    <property type="entry name" value="TRNA MODIFICATION GTPASE GTPBP3"/>
    <property type="match status" value="1"/>
</dbReference>
<dbReference type="GO" id="GO:0002098">
    <property type="term" value="P:tRNA wobble uridine modification"/>
    <property type="evidence" value="ECO:0007669"/>
    <property type="project" value="TreeGrafter"/>
</dbReference>
<name>L1J587_GUITC</name>
<dbReference type="Gene3D" id="3.30.1360.120">
    <property type="entry name" value="Probable tRNA modification gtpase trme, domain 1"/>
    <property type="match status" value="1"/>
</dbReference>
<evidence type="ECO:0000259" key="7">
    <source>
        <dbReference type="Pfam" id="PF10396"/>
    </source>
</evidence>
<evidence type="ECO:0000256" key="4">
    <source>
        <dbReference type="ARBA" id="ARBA00022694"/>
    </source>
</evidence>
<evidence type="ECO:0000256" key="1">
    <source>
        <dbReference type="ARBA" id="ARBA00004173"/>
    </source>
</evidence>
<keyword evidence="5" id="KW-0547">Nucleotide-binding</keyword>
<dbReference type="GeneID" id="17300316"/>
<dbReference type="eggNOG" id="KOG1191">
    <property type="taxonomic scope" value="Eukaryota"/>
</dbReference>
<dbReference type="InterPro" id="IPR025867">
    <property type="entry name" value="MnmE_helical"/>
</dbReference>
<dbReference type="HOGENOM" id="CLU_019624_4_0_1"/>
<comment type="similarity">
    <text evidence="3">Belongs to the TRAFAC class TrmE-Era-EngA-EngB-Septin-like GTPase superfamily. TrmE GTPase family.</text>
</comment>
<dbReference type="InterPro" id="IPR027368">
    <property type="entry name" value="MnmE_dom2"/>
</dbReference>
<evidence type="ECO:0000256" key="3">
    <source>
        <dbReference type="ARBA" id="ARBA00011043"/>
    </source>
</evidence>
<dbReference type="GO" id="GO:0009507">
    <property type="term" value="C:chloroplast"/>
    <property type="evidence" value="ECO:0007669"/>
    <property type="project" value="UniProtKB-SubCell"/>
</dbReference>
<dbReference type="CDD" id="cd14858">
    <property type="entry name" value="TrmE_N"/>
    <property type="match status" value="1"/>
</dbReference>
<reference evidence="11" key="2">
    <citation type="submission" date="2012-11" db="EMBL/GenBank/DDBJ databases">
        <authorList>
            <person name="Kuo A."/>
            <person name="Curtis B.A."/>
            <person name="Tanifuji G."/>
            <person name="Burki F."/>
            <person name="Gruber A."/>
            <person name="Irimia M."/>
            <person name="Maruyama S."/>
            <person name="Arias M.C."/>
            <person name="Ball S.G."/>
            <person name="Gile G.H."/>
            <person name="Hirakawa Y."/>
            <person name="Hopkins J.F."/>
            <person name="Rensing S.A."/>
            <person name="Schmutz J."/>
            <person name="Symeonidi A."/>
            <person name="Elias M."/>
            <person name="Eveleigh R.J."/>
            <person name="Herman E.K."/>
            <person name="Klute M.J."/>
            <person name="Nakayama T."/>
            <person name="Obornik M."/>
            <person name="Reyes-Prieto A."/>
            <person name="Armbrust E.V."/>
            <person name="Aves S.J."/>
            <person name="Beiko R.G."/>
            <person name="Coutinho P."/>
            <person name="Dacks J.B."/>
            <person name="Durnford D.G."/>
            <person name="Fast N.M."/>
            <person name="Green B.R."/>
            <person name="Grisdale C."/>
            <person name="Hempe F."/>
            <person name="Henrissat B."/>
            <person name="Hoppner M.P."/>
            <person name="Ishida K.-I."/>
            <person name="Kim E."/>
            <person name="Koreny L."/>
            <person name="Kroth P.G."/>
            <person name="Liu Y."/>
            <person name="Malik S.-B."/>
            <person name="Maier U.G."/>
            <person name="McRose D."/>
            <person name="Mock T."/>
            <person name="Neilson J.A."/>
            <person name="Onodera N.T."/>
            <person name="Poole A.M."/>
            <person name="Pritham E.J."/>
            <person name="Richards T.A."/>
            <person name="Rocap G."/>
            <person name="Roy S.W."/>
            <person name="Sarai C."/>
            <person name="Schaack S."/>
            <person name="Shirato S."/>
            <person name="Slamovits C.H."/>
            <person name="Spencer D.F."/>
            <person name="Suzuki S."/>
            <person name="Worden A.Z."/>
            <person name="Zauner S."/>
            <person name="Barry K."/>
            <person name="Bell C."/>
            <person name="Bharti A.K."/>
            <person name="Crow J.A."/>
            <person name="Grimwood J."/>
            <person name="Kramer R."/>
            <person name="Lindquist E."/>
            <person name="Lucas S."/>
            <person name="Salamov A."/>
            <person name="McFadden G.I."/>
            <person name="Lane C.E."/>
            <person name="Keeling P.J."/>
            <person name="Gray M.W."/>
            <person name="Grigoriev I.V."/>
            <person name="Archibald J.M."/>
        </authorList>
    </citation>
    <scope>NUCLEOTIDE SEQUENCE</scope>
    <source>
        <strain evidence="11">CCMP2712</strain>
    </source>
</reference>
<dbReference type="NCBIfam" id="TIGR00231">
    <property type="entry name" value="small_GTP"/>
    <property type="match status" value="1"/>
</dbReference>
<dbReference type="NCBIfam" id="NF003661">
    <property type="entry name" value="PRK05291.1-3"/>
    <property type="match status" value="1"/>
</dbReference>
<dbReference type="RefSeq" id="XP_005830656.1">
    <property type="nucleotide sequence ID" value="XM_005830599.1"/>
</dbReference>
<organism evidence="9">
    <name type="scientific">Guillardia theta (strain CCMP2712)</name>
    <name type="common">Cryptophyte</name>
    <dbReference type="NCBI Taxonomy" id="905079"/>
    <lineage>
        <taxon>Eukaryota</taxon>
        <taxon>Cryptophyceae</taxon>
        <taxon>Pyrenomonadales</taxon>
        <taxon>Geminigeraceae</taxon>
        <taxon>Guillardia</taxon>
    </lineage>
</organism>
<dbReference type="SUPFAM" id="SSF52540">
    <property type="entry name" value="P-loop containing nucleoside triphosphate hydrolases"/>
    <property type="match status" value="1"/>
</dbReference>
<dbReference type="GO" id="GO:0005739">
    <property type="term" value="C:mitochondrion"/>
    <property type="evidence" value="ECO:0007669"/>
    <property type="project" value="UniProtKB-SubCell"/>
</dbReference>
<evidence type="ECO:0000256" key="2">
    <source>
        <dbReference type="ARBA" id="ARBA00004229"/>
    </source>
</evidence>
<dbReference type="EnsemblProtists" id="EKX43676">
    <property type="protein sequence ID" value="EKX43676"/>
    <property type="gene ID" value="GUITHDRAFT_50679"/>
</dbReference>
<dbReference type="AlphaFoldDB" id="L1J587"/>
<dbReference type="OrthoDB" id="188276at2759"/>
<evidence type="ECO:0000313" key="10">
    <source>
        <dbReference type="EnsemblProtists" id="EKX43676"/>
    </source>
</evidence>
<comment type="subcellular location">
    <subcellularLocation>
        <location evidence="1">Mitochondrion</location>
    </subcellularLocation>
    <subcellularLocation>
        <location evidence="2">Plastid</location>
        <location evidence="2">Chloroplast</location>
    </subcellularLocation>
</comment>
<dbReference type="KEGG" id="gtt:GUITHDRAFT_50679"/>
<dbReference type="InterPro" id="IPR018948">
    <property type="entry name" value="GTP-bd_TrmE_N"/>
</dbReference>
<feature type="domain" description="GTP-binding protein TrmE N-terminal" evidence="7">
    <location>
        <begin position="3"/>
        <end position="119"/>
    </location>
</feature>
<dbReference type="InterPro" id="IPR005225">
    <property type="entry name" value="Small_GTP-bd"/>
</dbReference>
<dbReference type="FunFam" id="3.30.1360.120:FF:000007">
    <property type="entry name" value="tRNA modification GTPase GTPBP3, mitochondrial"/>
    <property type="match status" value="1"/>
</dbReference>
<dbReference type="GO" id="GO:0030488">
    <property type="term" value="P:tRNA methylation"/>
    <property type="evidence" value="ECO:0007669"/>
    <property type="project" value="TreeGrafter"/>
</dbReference>
<feature type="non-terminal residue" evidence="9">
    <location>
        <position position="305"/>
    </location>
</feature>
<evidence type="ECO:0000313" key="11">
    <source>
        <dbReference type="Proteomes" id="UP000011087"/>
    </source>
</evidence>
<dbReference type="STRING" id="905079.L1J587"/>
<feature type="domain" description="MnmE helical" evidence="8">
    <location>
        <begin position="122"/>
        <end position="270"/>
    </location>
</feature>
<keyword evidence="6" id="KW-0342">GTP-binding</keyword>
<reference evidence="10" key="3">
    <citation type="submission" date="2016-03" db="UniProtKB">
        <authorList>
            <consortium name="EnsemblProtists"/>
        </authorList>
    </citation>
    <scope>IDENTIFICATION</scope>
</reference>
<dbReference type="Pfam" id="PF12631">
    <property type="entry name" value="MnmE_helical"/>
    <property type="match status" value="1"/>
</dbReference>
<evidence type="ECO:0000256" key="5">
    <source>
        <dbReference type="ARBA" id="ARBA00022741"/>
    </source>
</evidence>
<dbReference type="InterPro" id="IPR027417">
    <property type="entry name" value="P-loop_NTPase"/>
</dbReference>
<dbReference type="Gene3D" id="1.20.120.430">
    <property type="entry name" value="tRNA modification GTPase MnmE domain 2"/>
    <property type="match status" value="1"/>
</dbReference>
<dbReference type="CDD" id="cd04164">
    <property type="entry name" value="trmE"/>
    <property type="match status" value="1"/>
</dbReference>
<dbReference type="PANTHER" id="PTHR42714:SF2">
    <property type="entry name" value="TRNA MODIFICATION GTPASE GTPBP3, MITOCHONDRIAL"/>
    <property type="match status" value="1"/>
</dbReference>
<keyword evidence="4" id="KW-0819">tRNA processing</keyword>
<dbReference type="PaxDb" id="55529-EKX43676"/>
<accession>L1J587</accession>
<feature type="non-terminal residue" evidence="9">
    <location>
        <position position="1"/>
    </location>
</feature>
<dbReference type="OMA" id="CTPWGKS"/>
<dbReference type="InterPro" id="IPR027266">
    <property type="entry name" value="TrmE/GcvT-like"/>
</dbReference>
<evidence type="ECO:0000256" key="6">
    <source>
        <dbReference type="ARBA" id="ARBA00023134"/>
    </source>
</evidence>
<evidence type="ECO:0008006" key="12">
    <source>
        <dbReference type="Google" id="ProtNLM"/>
    </source>
</evidence>
<sequence length="305" mass="33292">EDTIFALSSPPGRGGVAVVRMSGKDAWKRANEMVDKSMEQERFAYYRRVLDPRTGDVIDHAVLLLFRGPRSYTGEDSAEFQLHGSPAVVDALLQCLASFPSCRPAEAGEFTRRALLNGKVDLVEAEGIADLIHADTEMQRKVAVRQLGGEVSRMYNGWREELVACIAHVEAFIDFGEDEEIGTDVFLSSRQRASQVCGSMKQLLASDKCGEAMREGVQVVLVGKPNSGKSSLLNALARRRAAIVCEQPGTTRDIVEVKLNLAGMPVMVKDTAGLRKEAGDAVEEEGIELAVEAYFNANVRVMVTD</sequence>
<dbReference type="Proteomes" id="UP000011087">
    <property type="component" value="Unassembled WGS sequence"/>
</dbReference>
<protein>
    <recommendedName>
        <fullName evidence="12">tRNA modification GTPase</fullName>
    </recommendedName>
</protein>
<dbReference type="SUPFAM" id="SSF103025">
    <property type="entry name" value="Folate-binding domain"/>
    <property type="match status" value="1"/>
</dbReference>
<dbReference type="Pfam" id="PF10396">
    <property type="entry name" value="TrmE_N"/>
    <property type="match status" value="1"/>
</dbReference>
<gene>
    <name evidence="9" type="ORF">GUITHDRAFT_50679</name>
</gene>
<reference evidence="9 11" key="1">
    <citation type="journal article" date="2012" name="Nature">
        <title>Algal genomes reveal evolutionary mosaicism and the fate of nucleomorphs.</title>
        <authorList>
            <consortium name="DOE Joint Genome Institute"/>
            <person name="Curtis B.A."/>
            <person name="Tanifuji G."/>
            <person name="Burki F."/>
            <person name="Gruber A."/>
            <person name="Irimia M."/>
            <person name="Maruyama S."/>
            <person name="Arias M.C."/>
            <person name="Ball S.G."/>
            <person name="Gile G.H."/>
            <person name="Hirakawa Y."/>
            <person name="Hopkins J.F."/>
            <person name="Kuo A."/>
            <person name="Rensing S.A."/>
            <person name="Schmutz J."/>
            <person name="Symeonidi A."/>
            <person name="Elias M."/>
            <person name="Eveleigh R.J."/>
            <person name="Herman E.K."/>
            <person name="Klute M.J."/>
            <person name="Nakayama T."/>
            <person name="Obornik M."/>
            <person name="Reyes-Prieto A."/>
            <person name="Armbrust E.V."/>
            <person name="Aves S.J."/>
            <person name="Beiko R.G."/>
            <person name="Coutinho P."/>
            <person name="Dacks J.B."/>
            <person name="Durnford D.G."/>
            <person name="Fast N.M."/>
            <person name="Green B.R."/>
            <person name="Grisdale C.J."/>
            <person name="Hempel F."/>
            <person name="Henrissat B."/>
            <person name="Hoppner M.P."/>
            <person name="Ishida K."/>
            <person name="Kim E."/>
            <person name="Koreny L."/>
            <person name="Kroth P.G."/>
            <person name="Liu Y."/>
            <person name="Malik S.B."/>
            <person name="Maier U.G."/>
            <person name="McRose D."/>
            <person name="Mock T."/>
            <person name="Neilson J.A."/>
            <person name="Onodera N.T."/>
            <person name="Poole A.M."/>
            <person name="Pritham E.J."/>
            <person name="Richards T.A."/>
            <person name="Rocap G."/>
            <person name="Roy S.W."/>
            <person name="Sarai C."/>
            <person name="Schaack S."/>
            <person name="Shirato S."/>
            <person name="Slamovits C.H."/>
            <person name="Spencer D.F."/>
            <person name="Suzuki S."/>
            <person name="Worden A.Z."/>
            <person name="Zauner S."/>
            <person name="Barry K."/>
            <person name="Bell C."/>
            <person name="Bharti A.K."/>
            <person name="Crow J.A."/>
            <person name="Grimwood J."/>
            <person name="Kramer R."/>
            <person name="Lindquist E."/>
            <person name="Lucas S."/>
            <person name="Salamov A."/>
            <person name="McFadden G.I."/>
            <person name="Lane C.E."/>
            <person name="Keeling P.J."/>
            <person name="Gray M.W."/>
            <person name="Grigoriev I.V."/>
            <person name="Archibald J.M."/>
        </authorList>
    </citation>
    <scope>NUCLEOTIDE SEQUENCE</scope>
    <source>
        <strain evidence="9 11">CCMP2712</strain>
    </source>
</reference>